<dbReference type="InterPro" id="IPR008042">
    <property type="entry name" value="Retrotrans_Pao"/>
</dbReference>
<dbReference type="PANTHER" id="PTHR47331">
    <property type="entry name" value="PHD-TYPE DOMAIN-CONTAINING PROTEIN"/>
    <property type="match status" value="1"/>
</dbReference>
<proteinExistence type="predicted"/>
<dbReference type="InterPro" id="IPR043502">
    <property type="entry name" value="DNA/RNA_pol_sf"/>
</dbReference>
<dbReference type="InterPro" id="IPR041588">
    <property type="entry name" value="Integrase_H2C2"/>
</dbReference>
<comment type="caution">
    <text evidence="1">The sequence shown here is derived from an EMBL/GenBank/DDBJ whole genome shotgun (WGS) entry which is preliminary data.</text>
</comment>
<dbReference type="CDD" id="cd01644">
    <property type="entry name" value="RT_pepA17"/>
    <property type="match status" value="1"/>
</dbReference>
<dbReference type="GO" id="GO:0008270">
    <property type="term" value="F:zinc ion binding"/>
    <property type="evidence" value="ECO:0007669"/>
    <property type="project" value="InterPro"/>
</dbReference>
<dbReference type="EMBL" id="CACRXK020012671">
    <property type="protein sequence ID" value="CAB4023769.1"/>
    <property type="molecule type" value="Genomic_DNA"/>
</dbReference>
<sequence>MESEISNSGTVSLIEERLPRDIKREWSREVNRSTSKVEQKNKFPYLLQFLQEQRKIIEYEPSELRTGGDHARKGRVHMIDRDGKFIEDKEATKTTRCLVHSSSTHNTADCRVYQEMAPEGKVQLLKEKQACWSCLKIGHRSIDCRQRKKCNSDDCSKYHHDSLHVAHVQGVAFHIPYFSRPNSDADGKESGTCLLQVMKIKSAVNAAPLNVLWDGGATISLITFAKARELSLDGEEIRLSVVKVGGVKEEMRSSVYKLPLIDESGETVNFRVYGIDRISSPMEGINLNGVMHLFQNINKQEIQRPNGEIDVLIGYEYAGYHPEREQSSGHLLLLKNRFGRCLGGSHTSMAENTLKLIQHATVHHVARINIENFFDTESLGVECSPRCGSCRCGRCPIGGKSFTLKEERELNLIEEGLTHEGDHWVARYPWIRSPDDLPNNKEAALRMLGSTEKRLQKNKPLLETYKEQIQDMVQRGVARKLTQAEIENYDGPVYYLSHHEVLKPESTSTPCRIVFNSSAKFQGHSLNNYWAKGPDLMNNLLGILVRFREGPVAFVGDIRKMYHAIKISVLDQHTHRFLWRDVSQDSGTSTYVMTSVSFGDKPAGNIATVALRKTAEMQKDDLPNASDTILNNTYVDDIADSVETMVTARETTGQIDDLVKVGGFQIKHWIYSSENVNDDSANRSLGSKSVCEKQIQNTGTACSEGDEQKVLGVRWDSNRDEFCFKTQLNFTPKIKKLRSGPNLTQEQVPALIPPILTKRMVLSQINGIYDPLGLAAPFTVRAKILMRKLWIGESKDLTWDDPIPASLREEWLRFFIELFNMEKVTFRRCVKPVGAVGNPALVMFSDGSDQAYGTCAYCFYQERISPHFRERIFFVDSEIVRAMIQKDSYGFNTYAAVRIGEIQEGTSPSDWHWIEGKLNIADWITRGKNPSELDKNSLWQTGPDFLHLHESEWPIKKFVLPDHLPEETKAAMIIQVESRIILSHAIDILRFSCYYRLLRVTARITAVGKKTPKPSLKNLAAPVEAECVQNAELLWIKEAQKSLQQRFEKGKFNRLCARKRKDGIIVVGGRIPKSSESSYDEQELILMPFDHRVSRLYAERVHSRGHNGVSTTMSKIRTRFWILKLRKMARAIREQCVICRKKQKILESQVMGTLPKERVTPAPPWNSTAVDFFGPFQTRDSNSIRGQWKVGRVSKALVEDDGRVRRVEVQYKCLPTKETKVYKGQAYTTIERPVQRLVVIVAANESFERN</sequence>
<dbReference type="OrthoDB" id="5972337at2759"/>
<gene>
    <name evidence="1" type="ORF">PACLA_8A071351</name>
</gene>
<dbReference type="PANTHER" id="PTHR47331:SF1">
    <property type="entry name" value="GAG-LIKE PROTEIN"/>
    <property type="match status" value="1"/>
</dbReference>
<dbReference type="AlphaFoldDB" id="A0A6S7KTS6"/>
<name>A0A6S7KTS6_PARCT</name>
<evidence type="ECO:0000313" key="2">
    <source>
        <dbReference type="Proteomes" id="UP001152795"/>
    </source>
</evidence>
<accession>A0A6S7KTS6</accession>
<dbReference type="Pfam" id="PF05380">
    <property type="entry name" value="Peptidase_A17"/>
    <property type="match status" value="1"/>
</dbReference>
<dbReference type="GO" id="GO:0003676">
    <property type="term" value="F:nucleic acid binding"/>
    <property type="evidence" value="ECO:0007669"/>
    <property type="project" value="InterPro"/>
</dbReference>
<protein>
    <submittedName>
        <fullName evidence="1">PREDICTED: uncharacterized protein LOC107340243</fullName>
    </submittedName>
</protein>
<evidence type="ECO:0000313" key="1">
    <source>
        <dbReference type="EMBL" id="CAB4023769.1"/>
    </source>
</evidence>
<dbReference type="InterPro" id="IPR001878">
    <property type="entry name" value="Znf_CCHC"/>
</dbReference>
<dbReference type="Gene3D" id="1.10.340.70">
    <property type="match status" value="1"/>
</dbReference>
<keyword evidence="2" id="KW-1185">Reference proteome</keyword>
<dbReference type="Proteomes" id="UP001152795">
    <property type="component" value="Unassembled WGS sequence"/>
</dbReference>
<dbReference type="SMART" id="SM00343">
    <property type="entry name" value="ZnF_C2HC"/>
    <property type="match status" value="1"/>
</dbReference>
<dbReference type="Pfam" id="PF17921">
    <property type="entry name" value="Integrase_H2C2"/>
    <property type="match status" value="1"/>
</dbReference>
<reference evidence="1" key="1">
    <citation type="submission" date="2020-04" db="EMBL/GenBank/DDBJ databases">
        <authorList>
            <person name="Alioto T."/>
            <person name="Alioto T."/>
            <person name="Gomez Garrido J."/>
        </authorList>
    </citation>
    <scope>NUCLEOTIDE SEQUENCE</scope>
    <source>
        <strain evidence="1">A484AB</strain>
    </source>
</reference>
<dbReference type="SUPFAM" id="SSF56672">
    <property type="entry name" value="DNA/RNA polymerases"/>
    <property type="match status" value="1"/>
</dbReference>
<organism evidence="1 2">
    <name type="scientific">Paramuricea clavata</name>
    <name type="common">Red gorgonian</name>
    <name type="synonym">Violescent sea-whip</name>
    <dbReference type="NCBI Taxonomy" id="317549"/>
    <lineage>
        <taxon>Eukaryota</taxon>
        <taxon>Metazoa</taxon>
        <taxon>Cnidaria</taxon>
        <taxon>Anthozoa</taxon>
        <taxon>Octocorallia</taxon>
        <taxon>Malacalcyonacea</taxon>
        <taxon>Plexauridae</taxon>
        <taxon>Paramuricea</taxon>
    </lineage>
</organism>